<dbReference type="NCBIfam" id="TIGR02937">
    <property type="entry name" value="sigma70-ECF"/>
    <property type="match status" value="1"/>
</dbReference>
<dbReference type="InterPro" id="IPR007627">
    <property type="entry name" value="RNA_pol_sigma70_r2"/>
</dbReference>
<feature type="domain" description="RNA polymerase sigma-70 region 2" evidence="6">
    <location>
        <begin position="29"/>
        <end position="91"/>
    </location>
</feature>
<evidence type="ECO:0000256" key="5">
    <source>
        <dbReference type="ARBA" id="ARBA00023163"/>
    </source>
</evidence>
<evidence type="ECO:0000256" key="3">
    <source>
        <dbReference type="ARBA" id="ARBA00023082"/>
    </source>
</evidence>
<keyword evidence="4" id="KW-0238">DNA-binding</keyword>
<gene>
    <name evidence="8" type="ORF">KK078_11110</name>
</gene>
<dbReference type="InterPro" id="IPR014284">
    <property type="entry name" value="RNA_pol_sigma-70_dom"/>
</dbReference>
<feature type="domain" description="RNA polymerase sigma factor 70 region 4 type 2" evidence="7">
    <location>
        <begin position="117"/>
        <end position="163"/>
    </location>
</feature>
<accession>A0AAP2GDC6</accession>
<dbReference type="RefSeq" id="WP_254090346.1">
    <property type="nucleotide sequence ID" value="NZ_JAHESC010000013.1"/>
</dbReference>
<keyword evidence="9" id="KW-1185">Reference proteome</keyword>
<dbReference type="GO" id="GO:0006352">
    <property type="term" value="P:DNA-templated transcription initiation"/>
    <property type="evidence" value="ECO:0007669"/>
    <property type="project" value="InterPro"/>
</dbReference>
<evidence type="ECO:0000313" key="9">
    <source>
        <dbReference type="Proteomes" id="UP001319180"/>
    </source>
</evidence>
<dbReference type="InterPro" id="IPR013324">
    <property type="entry name" value="RNA_pol_sigma_r3/r4-like"/>
</dbReference>
<dbReference type="GO" id="GO:0016987">
    <property type="term" value="F:sigma factor activity"/>
    <property type="evidence" value="ECO:0007669"/>
    <property type="project" value="UniProtKB-KW"/>
</dbReference>
<dbReference type="Pfam" id="PF08281">
    <property type="entry name" value="Sigma70_r4_2"/>
    <property type="match status" value="1"/>
</dbReference>
<organism evidence="8 9">
    <name type="scientific">Dawidia soli</name>
    <dbReference type="NCBI Taxonomy" id="2782352"/>
    <lineage>
        <taxon>Bacteria</taxon>
        <taxon>Pseudomonadati</taxon>
        <taxon>Bacteroidota</taxon>
        <taxon>Cytophagia</taxon>
        <taxon>Cytophagales</taxon>
        <taxon>Chryseotaleaceae</taxon>
        <taxon>Dawidia</taxon>
    </lineage>
</organism>
<dbReference type="Gene3D" id="1.10.1740.10">
    <property type="match status" value="1"/>
</dbReference>
<comment type="caution">
    <text evidence="8">The sequence shown here is derived from an EMBL/GenBank/DDBJ whole genome shotgun (WGS) entry which is preliminary data.</text>
</comment>
<sequence>MSSDQTELLNRLVHGDREAFTDLVRVCWKMVFNTARRITGDDEEARDIAQTIFADLWDNRRSMLAVRDNLQGWLYVKTCTTTLKHLRRRQRVENSTAVHLFDLENTDSDDTREHYRELLYKALDQLPPRQAEIYRLHKLDDLPQAEVAARLHVSLKNVKNMVYCANEGIKKILDIPNSPIK</sequence>
<dbReference type="EMBL" id="JAHESC010000013">
    <property type="protein sequence ID" value="MBT1687112.1"/>
    <property type="molecule type" value="Genomic_DNA"/>
</dbReference>
<dbReference type="PANTHER" id="PTHR43133">
    <property type="entry name" value="RNA POLYMERASE ECF-TYPE SIGMA FACTO"/>
    <property type="match status" value="1"/>
</dbReference>
<keyword evidence="2" id="KW-0805">Transcription regulation</keyword>
<dbReference type="GO" id="GO:0003677">
    <property type="term" value="F:DNA binding"/>
    <property type="evidence" value="ECO:0007669"/>
    <property type="project" value="UniProtKB-KW"/>
</dbReference>
<dbReference type="InterPro" id="IPR013325">
    <property type="entry name" value="RNA_pol_sigma_r2"/>
</dbReference>
<evidence type="ECO:0000313" key="8">
    <source>
        <dbReference type="EMBL" id="MBT1687112.1"/>
    </source>
</evidence>
<evidence type="ECO:0000256" key="1">
    <source>
        <dbReference type="ARBA" id="ARBA00010641"/>
    </source>
</evidence>
<evidence type="ECO:0000259" key="7">
    <source>
        <dbReference type="Pfam" id="PF08281"/>
    </source>
</evidence>
<evidence type="ECO:0000259" key="6">
    <source>
        <dbReference type="Pfam" id="PF04542"/>
    </source>
</evidence>
<dbReference type="SUPFAM" id="SSF88946">
    <property type="entry name" value="Sigma2 domain of RNA polymerase sigma factors"/>
    <property type="match status" value="1"/>
</dbReference>
<name>A0AAP2GDC6_9BACT</name>
<evidence type="ECO:0000256" key="2">
    <source>
        <dbReference type="ARBA" id="ARBA00023015"/>
    </source>
</evidence>
<evidence type="ECO:0000256" key="4">
    <source>
        <dbReference type="ARBA" id="ARBA00023125"/>
    </source>
</evidence>
<dbReference type="AlphaFoldDB" id="A0AAP2GDC6"/>
<dbReference type="SUPFAM" id="SSF88659">
    <property type="entry name" value="Sigma3 and sigma4 domains of RNA polymerase sigma factors"/>
    <property type="match status" value="1"/>
</dbReference>
<keyword evidence="3" id="KW-0731">Sigma factor</keyword>
<dbReference type="Gene3D" id="1.10.10.10">
    <property type="entry name" value="Winged helix-like DNA-binding domain superfamily/Winged helix DNA-binding domain"/>
    <property type="match status" value="1"/>
</dbReference>
<comment type="similarity">
    <text evidence="1">Belongs to the sigma-70 factor family. ECF subfamily.</text>
</comment>
<dbReference type="PANTHER" id="PTHR43133:SF8">
    <property type="entry name" value="RNA POLYMERASE SIGMA FACTOR HI_1459-RELATED"/>
    <property type="match status" value="1"/>
</dbReference>
<protein>
    <submittedName>
        <fullName evidence="8">Sigma-70 family RNA polymerase sigma factor</fullName>
    </submittedName>
</protein>
<dbReference type="Pfam" id="PF04542">
    <property type="entry name" value="Sigma70_r2"/>
    <property type="match status" value="1"/>
</dbReference>
<proteinExistence type="inferred from homology"/>
<dbReference type="InterPro" id="IPR039425">
    <property type="entry name" value="RNA_pol_sigma-70-like"/>
</dbReference>
<reference evidence="8 9" key="1">
    <citation type="submission" date="2021-05" db="EMBL/GenBank/DDBJ databases">
        <title>A Polyphasic approach of four new species of the genus Ohtaekwangia: Ohtaekwangia histidinii sp. nov., Ohtaekwangia cretensis sp. nov., Ohtaekwangia indiensis sp. nov., Ohtaekwangia reichenbachii sp. nov. from diverse environment.</title>
        <authorList>
            <person name="Octaviana S."/>
        </authorList>
    </citation>
    <scope>NUCLEOTIDE SEQUENCE [LARGE SCALE GENOMIC DNA]</scope>
    <source>
        <strain evidence="8 9">PWU37</strain>
    </source>
</reference>
<dbReference type="InterPro" id="IPR036388">
    <property type="entry name" value="WH-like_DNA-bd_sf"/>
</dbReference>
<dbReference type="InterPro" id="IPR013249">
    <property type="entry name" value="RNA_pol_sigma70_r4_t2"/>
</dbReference>
<keyword evidence="5" id="KW-0804">Transcription</keyword>
<dbReference type="Proteomes" id="UP001319180">
    <property type="component" value="Unassembled WGS sequence"/>
</dbReference>
<dbReference type="CDD" id="cd06171">
    <property type="entry name" value="Sigma70_r4"/>
    <property type="match status" value="1"/>
</dbReference>